<protein>
    <submittedName>
        <fullName evidence="2">Uncharacterized protein</fullName>
    </submittedName>
</protein>
<accession>A0A0G4KT36</accession>
<organism evidence="2 3">
    <name type="scientific">Verticillium longisporum</name>
    <name type="common">Verticillium dahliae var. longisporum</name>
    <dbReference type="NCBI Taxonomy" id="100787"/>
    <lineage>
        <taxon>Eukaryota</taxon>
        <taxon>Fungi</taxon>
        <taxon>Dikarya</taxon>
        <taxon>Ascomycota</taxon>
        <taxon>Pezizomycotina</taxon>
        <taxon>Sordariomycetes</taxon>
        <taxon>Hypocreomycetidae</taxon>
        <taxon>Glomerellales</taxon>
        <taxon>Plectosphaerellaceae</taxon>
        <taxon>Verticillium</taxon>
    </lineage>
</organism>
<evidence type="ECO:0000256" key="1">
    <source>
        <dbReference type="SAM" id="MobiDB-lite"/>
    </source>
</evidence>
<dbReference type="EMBL" id="CVQI01003558">
    <property type="protein sequence ID" value="CRK12882.1"/>
    <property type="molecule type" value="Genomic_DNA"/>
</dbReference>
<name>A0A0G4KT36_VERLO</name>
<gene>
    <name evidence="2" type="ORF">BN1723_009839</name>
</gene>
<dbReference type="AlphaFoldDB" id="A0A0G4KT36"/>
<dbReference type="Proteomes" id="UP000045706">
    <property type="component" value="Unassembled WGS sequence"/>
</dbReference>
<feature type="compositionally biased region" description="Basic and acidic residues" evidence="1">
    <location>
        <begin position="545"/>
        <end position="559"/>
    </location>
</feature>
<feature type="region of interest" description="Disordered" evidence="1">
    <location>
        <begin position="540"/>
        <end position="559"/>
    </location>
</feature>
<proteinExistence type="predicted"/>
<evidence type="ECO:0000313" key="3">
    <source>
        <dbReference type="Proteomes" id="UP000045706"/>
    </source>
</evidence>
<evidence type="ECO:0000313" key="2">
    <source>
        <dbReference type="EMBL" id="CRK12882.1"/>
    </source>
</evidence>
<reference evidence="3" key="1">
    <citation type="submission" date="2015-05" db="EMBL/GenBank/DDBJ databases">
        <authorList>
            <person name="Fogelqvist Johan"/>
        </authorList>
    </citation>
    <scope>NUCLEOTIDE SEQUENCE [LARGE SCALE GENOMIC DNA]</scope>
</reference>
<sequence>MPARRVVEAHLQTRRRVRGHEHKVGVRLHNLRQVGGDVKGVVNLLLEPGGAVVDPREGQLEAVAAAAALQRQVGKVPHVVRLVDAVEQVAGRQRVGLVEHGEVVGQEERARDGDVEHLVGVDGQRIGKFDAGELALLLRREDDGPAPAAIDVQPESKLLADLGNLHKGVKGPHDRGAGRGIDVEGRLALVPGLDDELAQRLGDHATLRVDGDGPDVGGAEAARQRALLDRVVTVGAGEEDECVRPVAVCPRLGVQAVAGDDDRGHVGGAAALARDAAGAGAGKAKDVGKATGRDLLNDAQSRRHLVHMKIRVENRQDEISNDTDRRVGGVQLVQKSLVPCVDAVLKDLLEEGHEAVLAETFTVWQGQLQPRHEFLRLERAITSNDDRGHVGGAAALARDAAGAGAGKAKDVGKATGRDLLNDAQSRRHLVHMKIRVENGQDEIGNDTDRRVGGVQLVQESLIPRVDAVLKDLLDEGHEAVLAETFAVWQGQLQPRDEFLRLERVDEDIGGQTIRIDRYLAVFFERRSIVGSSDVRDDQVPDGIEELGRVSRESSRDRGPLHSRVSTYILDLIGPVQSRRGMVSVAIGVGDGHGDYDVKGGGR</sequence>